<accession>A0A1C0Y8A3</accession>
<dbReference type="STRING" id="33978.A6M13_05115"/>
<dbReference type="EMBL" id="MASJ01000038">
    <property type="protein sequence ID" value="OCS83406.1"/>
    <property type="molecule type" value="Genomic_DNA"/>
</dbReference>
<gene>
    <name evidence="2" type="ORF">A6M13_05115</name>
</gene>
<reference evidence="2 3" key="1">
    <citation type="submission" date="2016-07" db="EMBL/GenBank/DDBJ databases">
        <title>Caryophanon tenue genome sequencing.</title>
        <authorList>
            <person name="Verma A."/>
            <person name="Pal Y."/>
            <person name="Krishnamurthi S."/>
        </authorList>
    </citation>
    <scope>NUCLEOTIDE SEQUENCE [LARGE SCALE GENOMIC DNA]</scope>
    <source>
        <strain evidence="2 3">DSM 14152</strain>
    </source>
</reference>
<keyword evidence="3" id="KW-1185">Reference proteome</keyword>
<sequence length="173" mass="20044">MNRVYLRPLQLADATQIQLATENDEIRRLTSTTEHFTVDAIEAFILRAASDDSRMDFAICLHDDTLIGEISLLDIDEQNKRGGMRMMLHDLSFANQGYGTEALQLFVRYVFEDIALNRLELEVLPYNPRAQRVYEKVGFTMEGIAREATYFNGQFIDEVHMSMLKSDYMKLYL</sequence>
<organism evidence="2 3">
    <name type="scientific">Caryophanon tenue</name>
    <dbReference type="NCBI Taxonomy" id="33978"/>
    <lineage>
        <taxon>Bacteria</taxon>
        <taxon>Bacillati</taxon>
        <taxon>Bacillota</taxon>
        <taxon>Bacilli</taxon>
        <taxon>Bacillales</taxon>
        <taxon>Caryophanaceae</taxon>
        <taxon>Caryophanon</taxon>
    </lineage>
</organism>
<proteinExistence type="predicted"/>
<comment type="caution">
    <text evidence="2">The sequence shown here is derived from an EMBL/GenBank/DDBJ whole genome shotgun (WGS) entry which is preliminary data.</text>
</comment>
<dbReference type="Gene3D" id="3.40.630.30">
    <property type="match status" value="1"/>
</dbReference>
<dbReference type="PANTHER" id="PTHR43415:SF3">
    <property type="entry name" value="GNAT-FAMILY ACETYLTRANSFERASE"/>
    <property type="match status" value="1"/>
</dbReference>
<dbReference type="Pfam" id="PF13302">
    <property type="entry name" value="Acetyltransf_3"/>
    <property type="match status" value="1"/>
</dbReference>
<dbReference type="AlphaFoldDB" id="A0A1C0Y8A3"/>
<name>A0A1C0Y8A3_9BACL</name>
<dbReference type="RefSeq" id="WP_066547214.1">
    <property type="nucleotide sequence ID" value="NZ_MASJ01000038.1"/>
</dbReference>
<dbReference type="PROSITE" id="PS51186">
    <property type="entry name" value="GNAT"/>
    <property type="match status" value="1"/>
</dbReference>
<evidence type="ECO:0000313" key="3">
    <source>
        <dbReference type="Proteomes" id="UP000093199"/>
    </source>
</evidence>
<dbReference type="InterPro" id="IPR016181">
    <property type="entry name" value="Acyl_CoA_acyltransferase"/>
</dbReference>
<dbReference type="InterPro" id="IPR000182">
    <property type="entry name" value="GNAT_dom"/>
</dbReference>
<feature type="domain" description="N-acetyltransferase" evidence="1">
    <location>
        <begin position="15"/>
        <end position="173"/>
    </location>
</feature>
<evidence type="ECO:0000313" key="2">
    <source>
        <dbReference type="EMBL" id="OCS83406.1"/>
    </source>
</evidence>
<dbReference type="Proteomes" id="UP000093199">
    <property type="component" value="Unassembled WGS sequence"/>
</dbReference>
<dbReference type="SUPFAM" id="SSF55729">
    <property type="entry name" value="Acyl-CoA N-acyltransferases (Nat)"/>
    <property type="match status" value="1"/>
</dbReference>
<dbReference type="OrthoDB" id="9795206at2"/>
<evidence type="ECO:0000259" key="1">
    <source>
        <dbReference type="PROSITE" id="PS51186"/>
    </source>
</evidence>
<dbReference type="GO" id="GO:0016747">
    <property type="term" value="F:acyltransferase activity, transferring groups other than amino-acyl groups"/>
    <property type="evidence" value="ECO:0007669"/>
    <property type="project" value="InterPro"/>
</dbReference>
<dbReference type="PANTHER" id="PTHR43415">
    <property type="entry name" value="SPERMIDINE N(1)-ACETYLTRANSFERASE"/>
    <property type="match status" value="1"/>
</dbReference>
<protein>
    <recommendedName>
        <fullName evidence="1">N-acetyltransferase domain-containing protein</fullName>
    </recommendedName>
</protein>